<sequence length="77" mass="9338">MLDTSDTKKYDTMLDQSILVKQLDETTYLVLREWNDATPYVIHYWTKEMGYFWGAYLPTSDLDKAKLEFYEKYHKIK</sequence>
<accession>A0A0F9E8W7</accession>
<organism evidence="1">
    <name type="scientific">marine sediment metagenome</name>
    <dbReference type="NCBI Taxonomy" id="412755"/>
    <lineage>
        <taxon>unclassified sequences</taxon>
        <taxon>metagenomes</taxon>
        <taxon>ecological metagenomes</taxon>
    </lineage>
</organism>
<gene>
    <name evidence="1" type="ORF">LCGC14_2396940</name>
</gene>
<comment type="caution">
    <text evidence="1">The sequence shown here is derived from an EMBL/GenBank/DDBJ whole genome shotgun (WGS) entry which is preliminary data.</text>
</comment>
<dbReference type="AlphaFoldDB" id="A0A0F9E8W7"/>
<proteinExistence type="predicted"/>
<name>A0A0F9E8W7_9ZZZZ</name>
<reference evidence="1" key="1">
    <citation type="journal article" date="2015" name="Nature">
        <title>Complex archaea that bridge the gap between prokaryotes and eukaryotes.</title>
        <authorList>
            <person name="Spang A."/>
            <person name="Saw J.H."/>
            <person name="Jorgensen S.L."/>
            <person name="Zaremba-Niedzwiedzka K."/>
            <person name="Martijn J."/>
            <person name="Lind A.E."/>
            <person name="van Eijk R."/>
            <person name="Schleper C."/>
            <person name="Guy L."/>
            <person name="Ettema T.J."/>
        </authorList>
    </citation>
    <scope>NUCLEOTIDE SEQUENCE</scope>
</reference>
<evidence type="ECO:0000313" key="1">
    <source>
        <dbReference type="EMBL" id="KKL26276.1"/>
    </source>
</evidence>
<dbReference type="EMBL" id="LAZR01035893">
    <property type="protein sequence ID" value="KKL26276.1"/>
    <property type="molecule type" value="Genomic_DNA"/>
</dbReference>
<protein>
    <submittedName>
        <fullName evidence="1">Uncharacterized protein</fullName>
    </submittedName>
</protein>